<dbReference type="Proteomes" id="UP000625316">
    <property type="component" value="Unassembled WGS sequence"/>
</dbReference>
<feature type="transmembrane region" description="Helical" evidence="4">
    <location>
        <begin position="256"/>
        <end position="276"/>
    </location>
</feature>
<feature type="transmembrane region" description="Helical" evidence="4">
    <location>
        <begin position="171"/>
        <end position="192"/>
    </location>
</feature>
<dbReference type="SUPFAM" id="SSF48371">
    <property type="entry name" value="ARM repeat"/>
    <property type="match status" value="1"/>
</dbReference>
<evidence type="ECO:0000313" key="5">
    <source>
        <dbReference type="EMBL" id="MBE9031126.1"/>
    </source>
</evidence>
<keyword evidence="3" id="KW-0175">Coiled coil</keyword>
<name>A0A928Z349_9CYAN</name>
<proteinExistence type="predicted"/>
<dbReference type="Gene3D" id="1.25.10.10">
    <property type="entry name" value="Leucine-rich Repeat Variant"/>
    <property type="match status" value="1"/>
</dbReference>
<feature type="transmembrane region" description="Helical" evidence="4">
    <location>
        <begin position="198"/>
        <end position="219"/>
    </location>
</feature>
<keyword evidence="4" id="KW-0472">Membrane</keyword>
<evidence type="ECO:0000256" key="3">
    <source>
        <dbReference type="SAM" id="Coils"/>
    </source>
</evidence>
<keyword evidence="6" id="KW-1185">Reference proteome</keyword>
<feature type="coiled-coil region" evidence="3">
    <location>
        <begin position="907"/>
        <end position="934"/>
    </location>
</feature>
<gene>
    <name evidence="5" type="ORF">IQ266_15435</name>
</gene>
<evidence type="ECO:0000256" key="2">
    <source>
        <dbReference type="ARBA" id="ARBA00022738"/>
    </source>
</evidence>
<keyword evidence="1" id="KW-0042">Antenna complex</keyword>
<evidence type="ECO:0000256" key="4">
    <source>
        <dbReference type="SAM" id="Phobius"/>
    </source>
</evidence>
<organism evidence="5 6">
    <name type="scientific">Romeriopsis navalis LEGE 11480</name>
    <dbReference type="NCBI Taxonomy" id="2777977"/>
    <lineage>
        <taxon>Bacteria</taxon>
        <taxon>Bacillati</taxon>
        <taxon>Cyanobacteriota</taxon>
        <taxon>Cyanophyceae</taxon>
        <taxon>Leptolyngbyales</taxon>
        <taxon>Leptolyngbyaceae</taxon>
        <taxon>Romeriopsis</taxon>
        <taxon>Romeriopsis navalis</taxon>
    </lineage>
</organism>
<keyword evidence="4" id="KW-0812">Transmembrane</keyword>
<sequence>MTLGLQEFSSDDLGRRILRWMNLRPGEIGRTSWMFAFYVLTSIGILWFEATSSGLFLKEFGANYLPYIYLASMVISSAWSAFYTWLQRYIPLRWVVVLVAVLIAVPIPLLQLGMATGGATPPAVGIVGLTLLQSSVLGMRLWLQTIYVLNDLNTSITANQLFNVREVRRTYPLISSGVLVADVVAGFALPVLLNRLGISVVVLLSAGMIIAGAAILFLLGQFYERYFPQSTLRRRETKPDTTTGKISGELNRYRRLLFTFFILAEIVFLVVDFQFMSQLQEPTLLGLVISNPAGNNRQDELIAAFIGRFQGLLGFFELSLQWIFSSRLIERFGIFSIASVLPISVLGFGGLGAVSAVLPASAYTQISQVLPLITGQAQLQFFIMLCLKFIYELFHFTLLASIGPVLFQPLPDSVRNSIQSVVRGNSEPIATGVVGIALAVIIAFGTDKLLGMQWQTTLFFSSVTIAGLWLVTNIWIRVDYLRLWVIRSARTSFRNSDLLLKEFKKDAVAALNQLKSEADLRSCIELLHRIDPKDTGTILTPILPQLPVTLQQRVLEIIVKDANPDPQQTIIVNQILARSTWPDLTASALKYIYLTTENADYKKLQPYLLPSIPPVVRGTAAALCLEKGDNRLKGEATNVLRLMLTNTKKYEKMLGAKALTNLKFLQALQLYIPALLSDPDIDVQCAALEVVSATHFEKSYPALTKGLYDQQTRSAASAALVALNDEAIPLLQRIVDDWRKPDPVKAAAWNAIGQIGTIDAIDLMISRLSMVWGDDRRNVLRALVKIPDDRGIEATLDRLDRKGIEALIDQELMLMGQTTAGIVDMTKGQKYSDKIDMLRRALQNIQDDSLERLFLLMQFLYDPYTIQAASFNLQSGNLVTMAQGLEILDNQLDIPNKRAVLTLLDRNPELDKQTKQLQVQLRQARDKHNAANERQILNSLDKIAKQQQADLTKQLQALSGILTYEPLPPQERLCQLLDLRHFFSDWLMACCFYLASEARWNLTRHHVLGGIRSAKGFVREAALLYLRDVYPQAFENVVPKLRNDPDRLVRAQVKEILDIWGVNQARRSMFPDNDDDDDMNTAALGPMR</sequence>
<keyword evidence="4" id="KW-1133">Transmembrane helix</keyword>
<feature type="transmembrane region" description="Helical" evidence="4">
    <location>
        <begin position="28"/>
        <end position="47"/>
    </location>
</feature>
<keyword evidence="2" id="KW-0605">Phycobilisome</keyword>
<feature type="transmembrane region" description="Helical" evidence="4">
    <location>
        <begin position="381"/>
        <end position="407"/>
    </location>
</feature>
<feature type="transmembrane region" description="Helical" evidence="4">
    <location>
        <begin position="67"/>
        <end position="85"/>
    </location>
</feature>
<feature type="transmembrane region" description="Helical" evidence="4">
    <location>
        <begin position="123"/>
        <end position="143"/>
    </location>
</feature>
<dbReference type="EMBL" id="JADEXQ010000053">
    <property type="protein sequence ID" value="MBE9031126.1"/>
    <property type="molecule type" value="Genomic_DNA"/>
</dbReference>
<protein>
    <submittedName>
        <fullName evidence="5">MFS transporter</fullName>
    </submittedName>
</protein>
<dbReference type="RefSeq" id="WP_264325954.1">
    <property type="nucleotide sequence ID" value="NZ_JADEXQ010000053.1"/>
</dbReference>
<accession>A0A928Z349</accession>
<evidence type="ECO:0000256" key="1">
    <source>
        <dbReference type="ARBA" id="ARBA00022549"/>
    </source>
</evidence>
<evidence type="ECO:0000313" key="6">
    <source>
        <dbReference type="Proteomes" id="UP000625316"/>
    </source>
</evidence>
<comment type="caution">
    <text evidence="5">The sequence shown here is derived from an EMBL/GenBank/DDBJ whole genome shotgun (WGS) entry which is preliminary data.</text>
</comment>
<feature type="transmembrane region" description="Helical" evidence="4">
    <location>
        <begin position="428"/>
        <end position="446"/>
    </location>
</feature>
<feature type="transmembrane region" description="Helical" evidence="4">
    <location>
        <begin position="458"/>
        <end position="478"/>
    </location>
</feature>
<dbReference type="AlphaFoldDB" id="A0A928Z349"/>
<feature type="transmembrane region" description="Helical" evidence="4">
    <location>
        <begin position="332"/>
        <end position="361"/>
    </location>
</feature>
<dbReference type="GO" id="GO:0030089">
    <property type="term" value="C:phycobilisome"/>
    <property type="evidence" value="ECO:0007669"/>
    <property type="project" value="UniProtKB-KW"/>
</dbReference>
<dbReference type="InterPro" id="IPR016024">
    <property type="entry name" value="ARM-type_fold"/>
</dbReference>
<reference evidence="5" key="1">
    <citation type="submission" date="2020-10" db="EMBL/GenBank/DDBJ databases">
        <authorList>
            <person name="Castelo-Branco R."/>
            <person name="Eusebio N."/>
            <person name="Adriana R."/>
            <person name="Vieira A."/>
            <person name="Brugerolle De Fraissinette N."/>
            <person name="Rezende De Castro R."/>
            <person name="Schneider M.P."/>
            <person name="Vasconcelos V."/>
            <person name="Leao P.N."/>
        </authorList>
    </citation>
    <scope>NUCLEOTIDE SEQUENCE</scope>
    <source>
        <strain evidence="5">LEGE 11480</strain>
    </source>
</reference>
<dbReference type="InterPro" id="IPR011989">
    <property type="entry name" value="ARM-like"/>
</dbReference>
<feature type="transmembrane region" description="Helical" evidence="4">
    <location>
        <begin position="92"/>
        <end position="111"/>
    </location>
</feature>